<evidence type="ECO:0000313" key="1">
    <source>
        <dbReference type="EMBL" id="OLQ91429.1"/>
    </source>
</evidence>
<sequence>MEINQRKFEIVKKRIDTLSDYQLKEVKALIDIKLTRDITSKITQEEIDFLLEVFNPTEGA</sequence>
<reference evidence="1 2" key="1">
    <citation type="submission" date="2016-09" db="EMBL/GenBank/DDBJ databases">
        <title>Genomic Taxonomy of the Vibrionaceae.</title>
        <authorList>
            <person name="Gonzalez-Castillo A."/>
            <person name="Gomez-Gil B."/>
            <person name="Enciso-Ibarra K."/>
        </authorList>
    </citation>
    <scope>NUCLEOTIDE SEQUENCE [LARGE SCALE GENOMIC DNA]</scope>
    <source>
        <strain evidence="1 2">CAIM 1902</strain>
    </source>
</reference>
<name>A0ABX3FJ69_9VIBR</name>
<dbReference type="RefSeq" id="WP_075715155.1">
    <property type="nucleotide sequence ID" value="NZ_AP019655.1"/>
</dbReference>
<dbReference type="Proteomes" id="UP000186039">
    <property type="component" value="Unassembled WGS sequence"/>
</dbReference>
<dbReference type="EMBL" id="MJMH01000173">
    <property type="protein sequence ID" value="OLQ91429.1"/>
    <property type="molecule type" value="Genomic_DNA"/>
</dbReference>
<evidence type="ECO:0000313" key="2">
    <source>
        <dbReference type="Proteomes" id="UP000186039"/>
    </source>
</evidence>
<organism evidence="1 2">
    <name type="scientific">Vibrio panuliri</name>
    <dbReference type="NCBI Taxonomy" id="1381081"/>
    <lineage>
        <taxon>Bacteria</taxon>
        <taxon>Pseudomonadati</taxon>
        <taxon>Pseudomonadota</taxon>
        <taxon>Gammaproteobacteria</taxon>
        <taxon>Vibrionales</taxon>
        <taxon>Vibrionaceae</taxon>
        <taxon>Vibrio</taxon>
    </lineage>
</organism>
<proteinExistence type="predicted"/>
<comment type="caution">
    <text evidence="1">The sequence shown here is derived from an EMBL/GenBank/DDBJ whole genome shotgun (WGS) entry which is preliminary data.</text>
</comment>
<protein>
    <submittedName>
        <fullName evidence="1">Uncharacterized protein</fullName>
    </submittedName>
</protein>
<gene>
    <name evidence="1" type="ORF">BIY20_01060</name>
</gene>
<accession>A0ABX3FJ69</accession>
<keyword evidence="2" id="KW-1185">Reference proteome</keyword>